<dbReference type="Proteomes" id="UP000682733">
    <property type="component" value="Unassembled WGS sequence"/>
</dbReference>
<keyword evidence="6" id="KW-1185">Reference proteome</keyword>
<evidence type="ECO:0000256" key="1">
    <source>
        <dbReference type="SAM" id="MobiDB-lite"/>
    </source>
</evidence>
<evidence type="ECO:0000313" key="4">
    <source>
        <dbReference type="EMBL" id="CAF3674252.1"/>
    </source>
</evidence>
<feature type="compositionally biased region" description="Basic and acidic residues" evidence="1">
    <location>
        <begin position="36"/>
        <end position="45"/>
    </location>
</feature>
<dbReference type="Proteomes" id="UP000681722">
    <property type="component" value="Unassembled WGS sequence"/>
</dbReference>
<proteinExistence type="predicted"/>
<evidence type="ECO:0000313" key="5">
    <source>
        <dbReference type="EMBL" id="CAF4058870.1"/>
    </source>
</evidence>
<sequence>MSKQESKVLQTTTSSEEAKEYAKQFNVMQSVTLMSRNEHEHEQGERNPTTRLPSPIRKSVYVFNWSQAIHLQTFSWIKHCIQRVRGDGQNM</sequence>
<name>A0A813YTT0_9BILA</name>
<dbReference type="AlphaFoldDB" id="A0A813YTT0"/>
<organism evidence="2 6">
    <name type="scientific">Didymodactylos carnosus</name>
    <dbReference type="NCBI Taxonomy" id="1234261"/>
    <lineage>
        <taxon>Eukaryota</taxon>
        <taxon>Metazoa</taxon>
        <taxon>Spiralia</taxon>
        <taxon>Gnathifera</taxon>
        <taxon>Rotifera</taxon>
        <taxon>Eurotatoria</taxon>
        <taxon>Bdelloidea</taxon>
        <taxon>Philodinida</taxon>
        <taxon>Philodinidae</taxon>
        <taxon>Didymodactylos</taxon>
    </lineage>
</organism>
<dbReference type="EMBL" id="CAJNOQ010001367">
    <property type="protein sequence ID" value="CAF0889710.1"/>
    <property type="molecule type" value="Genomic_DNA"/>
</dbReference>
<gene>
    <name evidence="2" type="ORF">GPM918_LOCUS8054</name>
    <name evidence="3" type="ORF">OVA965_LOCUS26303</name>
    <name evidence="4" type="ORF">SRO942_LOCUS8054</name>
    <name evidence="5" type="ORF">TMI583_LOCUS27046</name>
</gene>
<dbReference type="EMBL" id="CAJOBA010038327">
    <property type="protein sequence ID" value="CAF4058870.1"/>
    <property type="molecule type" value="Genomic_DNA"/>
</dbReference>
<reference evidence="2" key="1">
    <citation type="submission" date="2021-02" db="EMBL/GenBank/DDBJ databases">
        <authorList>
            <person name="Nowell W R."/>
        </authorList>
    </citation>
    <scope>NUCLEOTIDE SEQUENCE</scope>
</reference>
<dbReference type="Proteomes" id="UP000677228">
    <property type="component" value="Unassembled WGS sequence"/>
</dbReference>
<accession>A0A813YTT0</accession>
<evidence type="ECO:0000313" key="2">
    <source>
        <dbReference type="EMBL" id="CAF0889710.1"/>
    </source>
</evidence>
<dbReference type="Proteomes" id="UP000663829">
    <property type="component" value="Unassembled WGS sequence"/>
</dbReference>
<feature type="region of interest" description="Disordered" evidence="1">
    <location>
        <begin position="33"/>
        <end position="53"/>
    </location>
</feature>
<comment type="caution">
    <text evidence="2">The sequence shown here is derived from an EMBL/GenBank/DDBJ whole genome shotgun (WGS) entry which is preliminary data.</text>
</comment>
<protein>
    <submittedName>
        <fullName evidence="2">Uncharacterized protein</fullName>
    </submittedName>
</protein>
<evidence type="ECO:0000313" key="3">
    <source>
        <dbReference type="EMBL" id="CAF1251579.1"/>
    </source>
</evidence>
<dbReference type="EMBL" id="CAJOBC010001367">
    <property type="protein sequence ID" value="CAF3674252.1"/>
    <property type="molecule type" value="Genomic_DNA"/>
</dbReference>
<dbReference type="EMBL" id="CAJNOK010016772">
    <property type="protein sequence ID" value="CAF1251579.1"/>
    <property type="molecule type" value="Genomic_DNA"/>
</dbReference>
<evidence type="ECO:0000313" key="6">
    <source>
        <dbReference type="Proteomes" id="UP000663829"/>
    </source>
</evidence>